<reference evidence="2" key="2">
    <citation type="submission" date="2020-05" db="UniProtKB">
        <authorList>
            <consortium name="EnsemblMetazoa"/>
        </authorList>
    </citation>
    <scope>IDENTIFICATION</scope>
    <source>
        <strain evidence="2">ACHKN1017</strain>
    </source>
</reference>
<evidence type="ECO:0000313" key="3">
    <source>
        <dbReference type="Proteomes" id="UP000075881"/>
    </source>
</evidence>
<sequence>MYRLHAFLIGVFLSTTILAAPTVHLQDHFLETTAEYDSVPSVTQAPQLQPRAHVVEPTWITVTMPPVSYNPSGTDPKPHVMPPYISYVPIAPHQQPMVGPWPQYYPNLPVLPYPYPSNHLCNQPMGSYRV</sequence>
<keyword evidence="1" id="KW-0732">Signal</keyword>
<dbReference type="VEuPathDB" id="VectorBase:ACHR005558"/>
<feature type="signal peptide" evidence="1">
    <location>
        <begin position="1"/>
        <end position="19"/>
    </location>
</feature>
<accession>A0A182K473</accession>
<proteinExistence type="predicted"/>
<evidence type="ECO:0000256" key="1">
    <source>
        <dbReference type="SAM" id="SignalP"/>
    </source>
</evidence>
<dbReference type="EnsemblMetazoa" id="ACHR005558-RA">
    <property type="protein sequence ID" value="ACHR005558-PA"/>
    <property type="gene ID" value="ACHR005558"/>
</dbReference>
<feature type="chain" id="PRO_5008125015" description="VM domain-containing protein" evidence="1">
    <location>
        <begin position="20"/>
        <end position="130"/>
    </location>
</feature>
<evidence type="ECO:0008006" key="4">
    <source>
        <dbReference type="Google" id="ProtNLM"/>
    </source>
</evidence>
<name>A0A182K473_9DIPT</name>
<evidence type="ECO:0000313" key="2">
    <source>
        <dbReference type="EnsemblMetazoa" id="ACHR005558-PA"/>
    </source>
</evidence>
<keyword evidence="3" id="KW-1185">Reference proteome</keyword>
<dbReference type="Proteomes" id="UP000075881">
    <property type="component" value="Unassembled WGS sequence"/>
</dbReference>
<organism evidence="2 3">
    <name type="scientific">Anopheles christyi</name>
    <dbReference type="NCBI Taxonomy" id="43041"/>
    <lineage>
        <taxon>Eukaryota</taxon>
        <taxon>Metazoa</taxon>
        <taxon>Ecdysozoa</taxon>
        <taxon>Arthropoda</taxon>
        <taxon>Hexapoda</taxon>
        <taxon>Insecta</taxon>
        <taxon>Pterygota</taxon>
        <taxon>Neoptera</taxon>
        <taxon>Endopterygota</taxon>
        <taxon>Diptera</taxon>
        <taxon>Nematocera</taxon>
        <taxon>Culicoidea</taxon>
        <taxon>Culicidae</taxon>
        <taxon>Anophelinae</taxon>
        <taxon>Anopheles</taxon>
    </lineage>
</organism>
<dbReference type="AlphaFoldDB" id="A0A182K473"/>
<protein>
    <recommendedName>
        <fullName evidence="4">VM domain-containing protein</fullName>
    </recommendedName>
</protein>
<reference evidence="3" key="1">
    <citation type="submission" date="2013-03" db="EMBL/GenBank/DDBJ databases">
        <title>The Genome Sequence of Anopheles christyi ACHKN1017.</title>
        <authorList>
            <consortium name="The Broad Institute Genomics Platform"/>
            <person name="Neafsey D.E."/>
            <person name="Besansky N."/>
            <person name="Walker B."/>
            <person name="Young S.K."/>
            <person name="Zeng Q."/>
            <person name="Gargeya S."/>
            <person name="Fitzgerald M."/>
            <person name="Haas B."/>
            <person name="Abouelleil A."/>
            <person name="Allen A.W."/>
            <person name="Alvarado L."/>
            <person name="Arachchi H.M."/>
            <person name="Berlin A.M."/>
            <person name="Chapman S.B."/>
            <person name="Gainer-Dewar J."/>
            <person name="Goldberg J."/>
            <person name="Griggs A."/>
            <person name="Gujja S."/>
            <person name="Hansen M."/>
            <person name="Howarth C."/>
            <person name="Imamovic A."/>
            <person name="Ireland A."/>
            <person name="Larimer J."/>
            <person name="McCowan C."/>
            <person name="Murphy C."/>
            <person name="Pearson M."/>
            <person name="Poon T.W."/>
            <person name="Priest M."/>
            <person name="Roberts A."/>
            <person name="Saif S."/>
            <person name="Shea T."/>
            <person name="Sisk P."/>
            <person name="Sykes S."/>
            <person name="Wortman J."/>
            <person name="Nusbaum C."/>
            <person name="Birren B."/>
        </authorList>
    </citation>
    <scope>NUCLEOTIDE SEQUENCE [LARGE SCALE GENOMIC DNA]</scope>
    <source>
        <strain evidence="3">ACHKN1017</strain>
    </source>
</reference>